<dbReference type="Proteomes" id="UP000606044">
    <property type="component" value="Unassembled WGS sequence"/>
</dbReference>
<reference evidence="2" key="1">
    <citation type="journal article" date="2014" name="Int. J. Syst. Evol. Microbiol.">
        <title>Complete genome sequence of Corynebacterium casei LMG S-19264T (=DSM 44701T), isolated from a smear-ripened cheese.</title>
        <authorList>
            <consortium name="US DOE Joint Genome Institute (JGI-PGF)"/>
            <person name="Walter F."/>
            <person name="Albersmeier A."/>
            <person name="Kalinowski J."/>
            <person name="Ruckert C."/>
        </authorList>
    </citation>
    <scope>NUCLEOTIDE SEQUENCE</scope>
    <source>
        <strain evidence="2">CCM 7897</strain>
    </source>
</reference>
<dbReference type="AlphaFoldDB" id="A0A917FFJ6"/>
<sequence length="141" mass="15671">MTSAANLLGTWRMLSWTRTSVATGVVEDALGPNPIGYIAYHADGRMMAFVQRRERLVPDGPLTPAQKAELFDSMLAYTAAYRVEGDRVIHTVDGSWNPLWGREPLIRPFTLDGDHLVISGAPGHDPVTGDEVVYRMEFERV</sequence>
<evidence type="ECO:0000259" key="1">
    <source>
        <dbReference type="Pfam" id="PF13924"/>
    </source>
</evidence>
<evidence type="ECO:0000313" key="2">
    <source>
        <dbReference type="EMBL" id="GGF76493.1"/>
    </source>
</evidence>
<reference evidence="2" key="2">
    <citation type="submission" date="2020-09" db="EMBL/GenBank/DDBJ databases">
        <authorList>
            <person name="Sun Q."/>
            <person name="Sedlacek I."/>
        </authorList>
    </citation>
    <scope>NUCLEOTIDE SEQUENCE</scope>
    <source>
        <strain evidence="2">CCM 7897</strain>
    </source>
</reference>
<dbReference type="Pfam" id="PF13924">
    <property type="entry name" value="Lipocalin_5"/>
    <property type="match status" value="1"/>
</dbReference>
<comment type="caution">
    <text evidence="2">The sequence shown here is derived from an EMBL/GenBank/DDBJ whole genome shotgun (WGS) entry which is preliminary data.</text>
</comment>
<gene>
    <name evidence="2" type="ORF">GCM10007301_40490</name>
</gene>
<keyword evidence="3" id="KW-1185">Reference proteome</keyword>
<evidence type="ECO:0000313" key="3">
    <source>
        <dbReference type="Proteomes" id="UP000606044"/>
    </source>
</evidence>
<feature type="domain" description="Lipocalin-like" evidence="1">
    <location>
        <begin position="9"/>
        <end position="118"/>
    </location>
</feature>
<dbReference type="EMBL" id="BMCT01000006">
    <property type="protein sequence ID" value="GGF76493.1"/>
    <property type="molecule type" value="Genomic_DNA"/>
</dbReference>
<organism evidence="2 3">
    <name type="scientific">Azorhizobium oxalatiphilum</name>
    <dbReference type="NCBI Taxonomy" id="980631"/>
    <lineage>
        <taxon>Bacteria</taxon>
        <taxon>Pseudomonadati</taxon>
        <taxon>Pseudomonadota</taxon>
        <taxon>Alphaproteobacteria</taxon>
        <taxon>Hyphomicrobiales</taxon>
        <taxon>Xanthobacteraceae</taxon>
        <taxon>Azorhizobium</taxon>
    </lineage>
</organism>
<dbReference type="InterPro" id="IPR024311">
    <property type="entry name" value="Lipocalin-like"/>
</dbReference>
<protein>
    <recommendedName>
        <fullName evidence="1">Lipocalin-like domain-containing protein</fullName>
    </recommendedName>
</protein>
<name>A0A917FFJ6_9HYPH</name>
<dbReference type="RefSeq" id="WP_188581958.1">
    <property type="nucleotide sequence ID" value="NZ_BMCT01000006.1"/>
</dbReference>
<accession>A0A917FFJ6</accession>
<proteinExistence type="predicted"/>